<dbReference type="InterPro" id="IPR002410">
    <property type="entry name" value="Peptidase_S33"/>
</dbReference>
<dbReference type="PIRSF" id="PIRSF005539">
    <property type="entry name" value="Pept_S33_TRI_F1"/>
    <property type="match status" value="1"/>
</dbReference>
<organism evidence="5 6">
    <name type="scientific">Candolleomyces eurysporus</name>
    <dbReference type="NCBI Taxonomy" id="2828524"/>
    <lineage>
        <taxon>Eukaryota</taxon>
        <taxon>Fungi</taxon>
        <taxon>Dikarya</taxon>
        <taxon>Basidiomycota</taxon>
        <taxon>Agaricomycotina</taxon>
        <taxon>Agaricomycetes</taxon>
        <taxon>Agaricomycetidae</taxon>
        <taxon>Agaricales</taxon>
        <taxon>Agaricineae</taxon>
        <taxon>Psathyrellaceae</taxon>
        <taxon>Candolleomyces</taxon>
    </lineage>
</organism>
<evidence type="ECO:0000259" key="4">
    <source>
        <dbReference type="Pfam" id="PF00561"/>
    </source>
</evidence>
<comment type="caution">
    <text evidence="5">The sequence shown here is derived from an EMBL/GenBank/DDBJ whole genome shotgun (WGS) entry which is preliminary data.</text>
</comment>
<feature type="chain" id="PRO_5040923703" description="AB hydrolase-1 domain-containing protein" evidence="3">
    <location>
        <begin position="22"/>
        <end position="326"/>
    </location>
</feature>
<evidence type="ECO:0000313" key="5">
    <source>
        <dbReference type="EMBL" id="KAJ2932476.1"/>
    </source>
</evidence>
<dbReference type="GO" id="GO:0008233">
    <property type="term" value="F:peptidase activity"/>
    <property type="evidence" value="ECO:0007669"/>
    <property type="project" value="InterPro"/>
</dbReference>
<accession>A0A9W8JCP9</accession>
<keyword evidence="3" id="KW-0732">Signal</keyword>
<name>A0A9W8JCP9_9AGAR</name>
<evidence type="ECO:0000256" key="2">
    <source>
        <dbReference type="ARBA" id="ARBA00022801"/>
    </source>
</evidence>
<gene>
    <name evidence="5" type="ORF">H1R20_g4597</name>
</gene>
<evidence type="ECO:0000313" key="6">
    <source>
        <dbReference type="Proteomes" id="UP001140091"/>
    </source>
</evidence>
<dbReference type="Gene3D" id="3.40.50.1820">
    <property type="entry name" value="alpha/beta hydrolase"/>
    <property type="match status" value="1"/>
</dbReference>
<evidence type="ECO:0000256" key="3">
    <source>
        <dbReference type="SAM" id="SignalP"/>
    </source>
</evidence>
<dbReference type="Pfam" id="PF00561">
    <property type="entry name" value="Abhydrolase_1"/>
    <property type="match status" value="1"/>
</dbReference>
<dbReference type="PRINTS" id="PR00793">
    <property type="entry name" value="PROAMNOPTASE"/>
</dbReference>
<dbReference type="EMBL" id="JANBPK010000771">
    <property type="protein sequence ID" value="KAJ2932476.1"/>
    <property type="molecule type" value="Genomic_DNA"/>
</dbReference>
<protein>
    <recommendedName>
        <fullName evidence="4">AB hydrolase-1 domain-containing protein</fullName>
    </recommendedName>
</protein>
<dbReference type="InterPro" id="IPR029058">
    <property type="entry name" value="AB_hydrolase_fold"/>
</dbReference>
<keyword evidence="6" id="KW-1185">Reference proteome</keyword>
<dbReference type="OrthoDB" id="190201at2759"/>
<dbReference type="GO" id="GO:0006508">
    <property type="term" value="P:proteolysis"/>
    <property type="evidence" value="ECO:0007669"/>
    <property type="project" value="InterPro"/>
</dbReference>
<dbReference type="NCBIfam" id="TIGR01250">
    <property type="entry name" value="pro_imino_pep_2"/>
    <property type="match status" value="1"/>
</dbReference>
<feature type="domain" description="AB hydrolase-1" evidence="4">
    <location>
        <begin position="59"/>
        <end position="313"/>
    </location>
</feature>
<dbReference type="InterPro" id="IPR050266">
    <property type="entry name" value="AB_hydrolase_sf"/>
</dbReference>
<dbReference type="InterPro" id="IPR005945">
    <property type="entry name" value="Pro_imino_pep"/>
</dbReference>
<dbReference type="Proteomes" id="UP001140091">
    <property type="component" value="Unassembled WGS sequence"/>
</dbReference>
<evidence type="ECO:0000256" key="1">
    <source>
        <dbReference type="ARBA" id="ARBA00010088"/>
    </source>
</evidence>
<feature type="signal peptide" evidence="3">
    <location>
        <begin position="1"/>
        <end position="21"/>
    </location>
</feature>
<dbReference type="AlphaFoldDB" id="A0A9W8JCP9"/>
<keyword evidence="2" id="KW-0378">Hydrolase</keyword>
<reference evidence="5" key="1">
    <citation type="submission" date="2022-06" db="EMBL/GenBank/DDBJ databases">
        <title>Genome Sequence of Candolleomyces eurysporus.</title>
        <authorList>
            <person name="Buettner E."/>
        </authorList>
    </citation>
    <scope>NUCLEOTIDE SEQUENCE</scope>
    <source>
        <strain evidence="5">VTCC 930004</strain>
    </source>
</reference>
<feature type="non-terminal residue" evidence="5">
    <location>
        <position position="1"/>
    </location>
</feature>
<proteinExistence type="inferred from homology"/>
<comment type="similarity">
    <text evidence="1">Belongs to the peptidase S33 family.</text>
</comment>
<sequence length="326" mass="35804">MLPRIVTALLCIVGLVTSANGADGALVSEGVLDFKIPSTGESGKTWHRIIGKLEPGVRPLIALHGGPGANSGYLEALAPVTEGRPGPLIVYDQIGNGKSTHFPKTIGDTTFWTEQLFLAELDNVLTQLKITEYDLIGHSWGAMLAAMHAVRQPKGLKHLVLWSGPASIALWMQAQRTWISQLPPAIRDVLIKGEETGEMDTKEYVEAVNYFISKHFCRVEPFPPSLLEGFATLASDSTVCQTMSGNSGFTITGSLKDWTVIPELPKITVPTLVTNGRYDQAADIVVQPFVQRIPNVRWVRFENSSNTAPFEEPEKYKSVLEEFLYK</sequence>
<dbReference type="InterPro" id="IPR000073">
    <property type="entry name" value="AB_hydrolase_1"/>
</dbReference>
<dbReference type="PANTHER" id="PTHR43798">
    <property type="entry name" value="MONOACYLGLYCEROL LIPASE"/>
    <property type="match status" value="1"/>
</dbReference>
<dbReference type="SUPFAM" id="SSF53474">
    <property type="entry name" value="alpha/beta-Hydrolases"/>
    <property type="match status" value="1"/>
</dbReference>